<dbReference type="EMBL" id="CP080647">
    <property type="protein sequence ID" value="QYX76639.1"/>
    <property type="molecule type" value="Genomic_DNA"/>
</dbReference>
<gene>
    <name evidence="4" type="ORF">K1J60_09065</name>
</gene>
<keyword evidence="2" id="KW-0732">Signal</keyword>
<evidence type="ECO:0000259" key="3">
    <source>
        <dbReference type="Pfam" id="PF18050"/>
    </source>
</evidence>
<feature type="chain" id="PRO_5047546354" description="Cyclophilin-like domain-containing protein" evidence="2">
    <location>
        <begin position="27"/>
        <end position="179"/>
    </location>
</feature>
<feature type="compositionally biased region" description="Low complexity" evidence="1">
    <location>
        <begin position="29"/>
        <end position="59"/>
    </location>
</feature>
<reference evidence="4 5" key="1">
    <citation type="submission" date="2021-08" db="EMBL/GenBank/DDBJ databases">
        <authorList>
            <person name="Ping M."/>
        </authorList>
    </citation>
    <scope>NUCLEOTIDE SEQUENCE [LARGE SCALE GENOMIC DNA]</scope>
    <source>
        <strain evidence="4 5">MG28</strain>
    </source>
</reference>
<evidence type="ECO:0000256" key="1">
    <source>
        <dbReference type="SAM" id="MobiDB-lite"/>
    </source>
</evidence>
<protein>
    <recommendedName>
        <fullName evidence="3">Cyclophilin-like domain-containing protein</fullName>
    </recommendedName>
</protein>
<dbReference type="PROSITE" id="PS51257">
    <property type="entry name" value="PROKAR_LIPOPROTEIN"/>
    <property type="match status" value="1"/>
</dbReference>
<feature type="region of interest" description="Disordered" evidence="1">
    <location>
        <begin position="29"/>
        <end position="61"/>
    </location>
</feature>
<dbReference type="SUPFAM" id="SSF50891">
    <property type="entry name" value="Cyclophilin-like"/>
    <property type="match status" value="1"/>
</dbReference>
<dbReference type="Proteomes" id="UP000827138">
    <property type="component" value="Chromosome"/>
</dbReference>
<dbReference type="Pfam" id="PF18050">
    <property type="entry name" value="Cyclophil_like2"/>
    <property type="match status" value="1"/>
</dbReference>
<proteinExistence type="predicted"/>
<evidence type="ECO:0000256" key="2">
    <source>
        <dbReference type="SAM" id="SignalP"/>
    </source>
</evidence>
<feature type="domain" description="Cyclophilin-like" evidence="3">
    <location>
        <begin position="69"/>
        <end position="169"/>
    </location>
</feature>
<keyword evidence="5" id="KW-1185">Reference proteome</keyword>
<organism evidence="4 5">
    <name type="scientific">Streptomyces akebiae</name>
    <dbReference type="NCBI Taxonomy" id="2865673"/>
    <lineage>
        <taxon>Bacteria</taxon>
        <taxon>Bacillati</taxon>
        <taxon>Actinomycetota</taxon>
        <taxon>Actinomycetes</taxon>
        <taxon>Kitasatosporales</taxon>
        <taxon>Streptomycetaceae</taxon>
        <taxon>Streptomyces</taxon>
    </lineage>
</organism>
<accession>A0ABX8XM56</accession>
<dbReference type="InterPro" id="IPR029000">
    <property type="entry name" value="Cyclophilin-like_dom_sf"/>
</dbReference>
<evidence type="ECO:0000313" key="4">
    <source>
        <dbReference type="EMBL" id="QYX76639.1"/>
    </source>
</evidence>
<evidence type="ECO:0000313" key="5">
    <source>
        <dbReference type="Proteomes" id="UP000827138"/>
    </source>
</evidence>
<dbReference type="InterPro" id="IPR041183">
    <property type="entry name" value="Cyclophilin-like"/>
</dbReference>
<dbReference type="RefSeq" id="WP_220645749.1">
    <property type="nucleotide sequence ID" value="NZ_CP080647.1"/>
</dbReference>
<feature type="signal peptide" evidence="2">
    <location>
        <begin position="1"/>
        <end position="26"/>
    </location>
</feature>
<dbReference type="Gene3D" id="2.40.100.20">
    <property type="match status" value="1"/>
</dbReference>
<sequence length="179" mass="18551">MNSAARRALVRAVPAAALLLAVTACTSDSSEVTPSSASSSPASSGRQEASTSAAPSASAERNTAMAIRVTIDGRPVDATLNDSPAARDFADLLPLTLDLEDFHQTERIADLPRRLTTSGAPDPAVPRAGDLAYYAPWGNLALYYRDGDSASADLLILGHVDADADRLGTADRITIEAAS</sequence>
<name>A0ABX8XM56_9ACTN</name>